<feature type="transmembrane region" description="Helical" evidence="2">
    <location>
        <begin position="65"/>
        <end position="85"/>
    </location>
</feature>
<organism evidence="3 4">
    <name type="scientific">Plantibacter flavus</name>
    <dbReference type="NCBI Taxonomy" id="150123"/>
    <lineage>
        <taxon>Bacteria</taxon>
        <taxon>Bacillati</taxon>
        <taxon>Actinomycetota</taxon>
        <taxon>Actinomycetes</taxon>
        <taxon>Micrococcales</taxon>
        <taxon>Microbacteriaceae</taxon>
        <taxon>Plantibacter</taxon>
    </lineage>
</organism>
<evidence type="ECO:0000313" key="4">
    <source>
        <dbReference type="Proteomes" id="UP000266915"/>
    </source>
</evidence>
<sequence length="93" mass="9677">MTGPTQPGPAPHGDEVPQDGPAAAEPESTPPPTSLKGGTTSVWYFVGATFLFAGPLIFGVDDFGFFRIVTLVLGAVVMVAGFVVLRRESGKRS</sequence>
<evidence type="ECO:0000256" key="2">
    <source>
        <dbReference type="SAM" id="Phobius"/>
    </source>
</evidence>
<gene>
    <name evidence="3" type="ORF">EDD42_0528</name>
</gene>
<comment type="caution">
    <text evidence="3">The sequence shown here is derived from an EMBL/GenBank/DDBJ whole genome shotgun (WGS) entry which is preliminary data.</text>
</comment>
<accession>A0A3N2BZ20</accession>
<dbReference type="RefSeq" id="WP_085512009.1">
    <property type="nucleotide sequence ID" value="NZ_FXAP01000003.1"/>
</dbReference>
<keyword evidence="2" id="KW-1133">Transmembrane helix</keyword>
<reference evidence="3 4" key="1">
    <citation type="submission" date="2018-11" db="EMBL/GenBank/DDBJ databases">
        <title>Sequencing the genomes of 1000 actinobacteria strains.</title>
        <authorList>
            <person name="Klenk H.-P."/>
        </authorList>
    </citation>
    <scope>NUCLEOTIDE SEQUENCE [LARGE SCALE GENOMIC DNA]</scope>
    <source>
        <strain evidence="3 4">DSM 14012</strain>
    </source>
</reference>
<proteinExistence type="predicted"/>
<keyword evidence="2" id="KW-0472">Membrane</keyword>
<evidence type="ECO:0000313" key="3">
    <source>
        <dbReference type="EMBL" id="ROR80487.1"/>
    </source>
</evidence>
<keyword evidence="4" id="KW-1185">Reference proteome</keyword>
<feature type="transmembrane region" description="Helical" evidence="2">
    <location>
        <begin position="42"/>
        <end position="59"/>
    </location>
</feature>
<name>A0A3N2BZ20_9MICO</name>
<dbReference type="EMBL" id="RKHL01000001">
    <property type="protein sequence ID" value="ROR80487.1"/>
    <property type="molecule type" value="Genomic_DNA"/>
</dbReference>
<evidence type="ECO:0000256" key="1">
    <source>
        <dbReference type="SAM" id="MobiDB-lite"/>
    </source>
</evidence>
<feature type="region of interest" description="Disordered" evidence="1">
    <location>
        <begin position="1"/>
        <end position="36"/>
    </location>
</feature>
<dbReference type="Proteomes" id="UP000266915">
    <property type="component" value="Unassembled WGS sequence"/>
</dbReference>
<dbReference type="AlphaFoldDB" id="A0A3N2BZ20"/>
<protein>
    <submittedName>
        <fullName evidence="3">Uncharacterized protein</fullName>
    </submittedName>
</protein>
<feature type="compositionally biased region" description="Pro residues" evidence="1">
    <location>
        <begin position="1"/>
        <end position="10"/>
    </location>
</feature>
<keyword evidence="2" id="KW-0812">Transmembrane</keyword>